<sequence>MVAQGSQANAQGQQERFPYPRHAGRLAVVEAQEPLRLQQDHAQCAGRHAGGDR</sequence>
<evidence type="ECO:0000313" key="3">
    <source>
        <dbReference type="Proteomes" id="UP001054889"/>
    </source>
</evidence>
<organism evidence="2 3">
    <name type="scientific">Eleusine coracana subsp. coracana</name>
    <dbReference type="NCBI Taxonomy" id="191504"/>
    <lineage>
        <taxon>Eukaryota</taxon>
        <taxon>Viridiplantae</taxon>
        <taxon>Streptophyta</taxon>
        <taxon>Embryophyta</taxon>
        <taxon>Tracheophyta</taxon>
        <taxon>Spermatophyta</taxon>
        <taxon>Magnoliopsida</taxon>
        <taxon>Liliopsida</taxon>
        <taxon>Poales</taxon>
        <taxon>Poaceae</taxon>
        <taxon>PACMAD clade</taxon>
        <taxon>Chloridoideae</taxon>
        <taxon>Cynodonteae</taxon>
        <taxon>Eleusininae</taxon>
        <taxon>Eleusine</taxon>
    </lineage>
</organism>
<evidence type="ECO:0000256" key="1">
    <source>
        <dbReference type="SAM" id="MobiDB-lite"/>
    </source>
</evidence>
<keyword evidence="3" id="KW-1185">Reference proteome</keyword>
<dbReference type="EMBL" id="BQKI01000076">
    <property type="protein sequence ID" value="GJN24140.1"/>
    <property type="molecule type" value="Genomic_DNA"/>
</dbReference>
<comment type="caution">
    <text evidence="2">The sequence shown here is derived from an EMBL/GenBank/DDBJ whole genome shotgun (WGS) entry which is preliminary data.</text>
</comment>
<feature type="compositionally biased region" description="Low complexity" evidence="1">
    <location>
        <begin position="1"/>
        <end position="14"/>
    </location>
</feature>
<reference evidence="2" key="1">
    <citation type="journal article" date="2018" name="DNA Res.">
        <title>Multiple hybrid de novo genome assembly of finger millet, an orphan allotetraploid crop.</title>
        <authorList>
            <person name="Hatakeyama M."/>
            <person name="Aluri S."/>
            <person name="Balachadran M.T."/>
            <person name="Sivarajan S.R."/>
            <person name="Patrignani A."/>
            <person name="Gruter S."/>
            <person name="Poveda L."/>
            <person name="Shimizu-Inatsugi R."/>
            <person name="Baeten J."/>
            <person name="Francoijs K.J."/>
            <person name="Nataraja K.N."/>
            <person name="Reddy Y.A.N."/>
            <person name="Phadnis S."/>
            <person name="Ravikumar R.L."/>
            <person name="Schlapbach R."/>
            <person name="Sreeman S.M."/>
            <person name="Shimizu K.K."/>
        </authorList>
    </citation>
    <scope>NUCLEOTIDE SEQUENCE</scope>
</reference>
<name>A0AAV5EN88_ELECO</name>
<feature type="region of interest" description="Disordered" evidence="1">
    <location>
        <begin position="1"/>
        <end position="24"/>
    </location>
</feature>
<proteinExistence type="predicted"/>
<dbReference type="Proteomes" id="UP001054889">
    <property type="component" value="Unassembled WGS sequence"/>
</dbReference>
<accession>A0AAV5EN88</accession>
<evidence type="ECO:0000313" key="2">
    <source>
        <dbReference type="EMBL" id="GJN24140.1"/>
    </source>
</evidence>
<gene>
    <name evidence="2" type="primary">gb11862</name>
    <name evidence="2" type="ORF">PR202_gb11862</name>
</gene>
<reference evidence="2" key="2">
    <citation type="submission" date="2021-12" db="EMBL/GenBank/DDBJ databases">
        <title>Resequencing data analysis of finger millet.</title>
        <authorList>
            <person name="Hatakeyama M."/>
            <person name="Aluri S."/>
            <person name="Balachadran M.T."/>
            <person name="Sivarajan S.R."/>
            <person name="Poveda L."/>
            <person name="Shimizu-Inatsugi R."/>
            <person name="Schlapbach R."/>
            <person name="Sreeman S.M."/>
            <person name="Shimizu K.K."/>
        </authorList>
    </citation>
    <scope>NUCLEOTIDE SEQUENCE</scope>
</reference>
<protein>
    <submittedName>
        <fullName evidence="2">Uncharacterized protein</fullName>
    </submittedName>
</protein>
<dbReference type="AlphaFoldDB" id="A0AAV5EN88"/>